<name>A0ABD2PPU9_9PLAT</name>
<dbReference type="InterPro" id="IPR018244">
    <property type="entry name" value="Allrgn_V5/Tpx1_CS"/>
</dbReference>
<dbReference type="SMART" id="SM00198">
    <property type="entry name" value="SCP"/>
    <property type="match status" value="1"/>
</dbReference>
<dbReference type="Proteomes" id="UP001626550">
    <property type="component" value="Unassembled WGS sequence"/>
</dbReference>
<dbReference type="PRINTS" id="PR00838">
    <property type="entry name" value="V5ALLERGEN"/>
</dbReference>
<dbReference type="InterPro" id="IPR035940">
    <property type="entry name" value="CAP_sf"/>
</dbReference>
<comment type="caution">
    <text evidence="2">The sequence shown here is derived from an EMBL/GenBank/DDBJ whole genome shotgun (WGS) entry which is preliminary data.</text>
</comment>
<dbReference type="InterPro" id="IPR002413">
    <property type="entry name" value="V5_allergen-like"/>
</dbReference>
<dbReference type="EMBL" id="JBJKFK010004384">
    <property type="protein sequence ID" value="KAL3309033.1"/>
    <property type="molecule type" value="Genomic_DNA"/>
</dbReference>
<dbReference type="Gene3D" id="3.40.33.10">
    <property type="entry name" value="CAP"/>
    <property type="match status" value="1"/>
</dbReference>
<keyword evidence="3" id="KW-1185">Reference proteome</keyword>
<dbReference type="SUPFAM" id="SSF55797">
    <property type="entry name" value="PR-1-like"/>
    <property type="match status" value="1"/>
</dbReference>
<accession>A0ABD2PPU9</accession>
<protein>
    <submittedName>
        <fullName evidence="2">Mitochondrial Translation Optimization</fullName>
    </submittedName>
</protein>
<evidence type="ECO:0000259" key="1">
    <source>
        <dbReference type="SMART" id="SM00198"/>
    </source>
</evidence>
<dbReference type="PANTHER" id="PTHR10334">
    <property type="entry name" value="CYSTEINE-RICH SECRETORY PROTEIN-RELATED"/>
    <property type="match status" value="1"/>
</dbReference>
<dbReference type="PROSITE" id="PS01010">
    <property type="entry name" value="CRISP_2"/>
    <property type="match status" value="1"/>
</dbReference>
<feature type="domain" description="SCP" evidence="1">
    <location>
        <begin position="4"/>
        <end position="167"/>
    </location>
</feature>
<dbReference type="PRINTS" id="PR00837">
    <property type="entry name" value="V5TPXLIKE"/>
</dbReference>
<dbReference type="AlphaFoldDB" id="A0ABD2PPU9"/>
<dbReference type="PROSITE" id="PS01009">
    <property type="entry name" value="CRISP_1"/>
    <property type="match status" value="1"/>
</dbReference>
<organism evidence="2 3">
    <name type="scientific">Cichlidogyrus casuarinus</name>
    <dbReference type="NCBI Taxonomy" id="1844966"/>
    <lineage>
        <taxon>Eukaryota</taxon>
        <taxon>Metazoa</taxon>
        <taxon>Spiralia</taxon>
        <taxon>Lophotrochozoa</taxon>
        <taxon>Platyhelminthes</taxon>
        <taxon>Monogenea</taxon>
        <taxon>Monopisthocotylea</taxon>
        <taxon>Dactylogyridea</taxon>
        <taxon>Ancyrocephalidae</taxon>
        <taxon>Cichlidogyrus</taxon>
    </lineage>
</organism>
<evidence type="ECO:0000313" key="2">
    <source>
        <dbReference type="EMBL" id="KAL3309033.1"/>
    </source>
</evidence>
<dbReference type="InterPro" id="IPR001283">
    <property type="entry name" value="CRISP-related"/>
</dbReference>
<dbReference type="InterPro" id="IPR014044">
    <property type="entry name" value="CAP_dom"/>
</dbReference>
<proteinExistence type="predicted"/>
<evidence type="ECO:0000313" key="3">
    <source>
        <dbReference type="Proteomes" id="UP001626550"/>
    </source>
</evidence>
<dbReference type="Pfam" id="PF00188">
    <property type="entry name" value="CAP"/>
    <property type="match status" value="1"/>
</dbReference>
<reference evidence="2 3" key="1">
    <citation type="submission" date="2024-11" db="EMBL/GenBank/DDBJ databases">
        <title>Adaptive evolution of stress response genes in parasites aligns with host niche diversity.</title>
        <authorList>
            <person name="Hahn C."/>
            <person name="Resl P."/>
        </authorList>
    </citation>
    <scope>NUCLEOTIDE SEQUENCE [LARGE SCALE GENOMIC DNA]</scope>
    <source>
        <strain evidence="2">EGGRZ-B1_66</strain>
        <tissue evidence="2">Body</tissue>
    </source>
</reference>
<sequence>MSSETKVAFVNGHNQLRAALVDGPVNDQPRATSMQQMVWDEGLAATAQKKADTCDFAHDNSADRIPVGGAGKPIYEWIGQNLELLGSSDSNFNISKAMDDWWAENLDYNFQTSSCTNGKMCGHYTQMAWASTTNLGCAHKICPETSDMPMPWALVVCNYAPGGNIVGVKPYQIP</sequence>
<gene>
    <name evidence="2" type="primary">MTO1</name>
    <name evidence="2" type="ORF">Ciccas_012426</name>
</gene>